<sequence>MRMRKLLFFIALLCMHTGSHAQYHLLKGSWVTPAQENILIADTTGLKNYNYWTNADLYEEHFRLLILGDTLSFRKTYTSSRTNFKVQHLDRYDLKLITLTDSLLVVSPASSFSKNFWKNQEQITFQRQDYTLDSALELEWITFHTTGCFGTCNTYHLQVDRTGTYKLHKAVVYNQETDLKDSTAAGYFTGKLPDSLFQPLLFALRTINLRNLKMNSHFCCDAPLLTIIPHFNGQSRYFKTMFYPRMSTRLVIALYNICRYSNGKRTNEKFTLEE</sequence>
<keyword evidence="1" id="KW-0732">Signal</keyword>
<protein>
    <recommendedName>
        <fullName evidence="2">DUF6438 domain-containing protein</fullName>
    </recommendedName>
</protein>
<gene>
    <name evidence="3" type="ORF">FAM09_29555</name>
</gene>
<dbReference type="InterPro" id="IPR045497">
    <property type="entry name" value="DUF6438"/>
</dbReference>
<comment type="caution">
    <text evidence="3">The sequence shown here is derived from an EMBL/GenBank/DDBJ whole genome shotgun (WGS) entry which is preliminary data.</text>
</comment>
<reference evidence="3 4" key="1">
    <citation type="submission" date="2019-04" db="EMBL/GenBank/DDBJ databases">
        <title>Niastella caeni sp. nov., isolated from activated sludge.</title>
        <authorList>
            <person name="Sheng M."/>
        </authorList>
    </citation>
    <scope>NUCLEOTIDE SEQUENCE [LARGE SCALE GENOMIC DNA]</scope>
    <source>
        <strain evidence="3 4">HX-2-15</strain>
    </source>
</reference>
<evidence type="ECO:0000313" key="4">
    <source>
        <dbReference type="Proteomes" id="UP000306918"/>
    </source>
</evidence>
<name>A0A4S8H9M5_9BACT</name>
<dbReference type="EMBL" id="STFF01000015">
    <property type="protein sequence ID" value="THU30749.1"/>
    <property type="molecule type" value="Genomic_DNA"/>
</dbReference>
<dbReference type="Pfam" id="PF20033">
    <property type="entry name" value="DUF6438"/>
    <property type="match status" value="1"/>
</dbReference>
<dbReference type="Proteomes" id="UP000306918">
    <property type="component" value="Unassembled WGS sequence"/>
</dbReference>
<accession>A0A4S8H9M5</accession>
<evidence type="ECO:0000259" key="2">
    <source>
        <dbReference type="Pfam" id="PF20033"/>
    </source>
</evidence>
<feature type="signal peptide" evidence="1">
    <location>
        <begin position="1"/>
        <end position="21"/>
    </location>
</feature>
<dbReference type="RefSeq" id="WP_136580781.1">
    <property type="nucleotide sequence ID" value="NZ_STFF01000015.1"/>
</dbReference>
<evidence type="ECO:0000256" key="1">
    <source>
        <dbReference type="SAM" id="SignalP"/>
    </source>
</evidence>
<proteinExistence type="predicted"/>
<keyword evidence="4" id="KW-1185">Reference proteome</keyword>
<feature type="chain" id="PRO_5020973297" description="DUF6438 domain-containing protein" evidence="1">
    <location>
        <begin position="22"/>
        <end position="274"/>
    </location>
</feature>
<organism evidence="3 4">
    <name type="scientific">Niastella caeni</name>
    <dbReference type="NCBI Taxonomy" id="2569763"/>
    <lineage>
        <taxon>Bacteria</taxon>
        <taxon>Pseudomonadati</taxon>
        <taxon>Bacteroidota</taxon>
        <taxon>Chitinophagia</taxon>
        <taxon>Chitinophagales</taxon>
        <taxon>Chitinophagaceae</taxon>
        <taxon>Niastella</taxon>
    </lineage>
</organism>
<feature type="domain" description="DUF6438" evidence="2">
    <location>
        <begin position="141"/>
        <end position="230"/>
    </location>
</feature>
<evidence type="ECO:0000313" key="3">
    <source>
        <dbReference type="EMBL" id="THU30749.1"/>
    </source>
</evidence>
<dbReference type="OrthoDB" id="7172369at2"/>
<dbReference type="AlphaFoldDB" id="A0A4S8H9M5"/>